<reference evidence="2" key="1">
    <citation type="submission" date="2022-09" db="EMBL/GenBank/DDBJ databases">
        <title>Diverse halophilic archaea isolated from saline environments.</title>
        <authorList>
            <person name="Cui H.-L."/>
        </authorList>
    </citation>
    <scope>NUCLEOTIDE SEQUENCE</scope>
    <source>
        <strain evidence="2">ZS-35-S2</strain>
    </source>
</reference>
<evidence type="ECO:0000256" key="1">
    <source>
        <dbReference type="ARBA" id="ARBA00022679"/>
    </source>
</evidence>
<dbReference type="KEGG" id="ssai:N0B31_20485"/>
<dbReference type="PANTHER" id="PTHR48228:SF6">
    <property type="entry name" value="L-CARNITINE COA-TRANSFERASE"/>
    <property type="match status" value="1"/>
</dbReference>
<keyword evidence="3" id="KW-1185">Reference proteome</keyword>
<gene>
    <name evidence="2" type="ORF">N0B31_20485</name>
</gene>
<dbReference type="GO" id="GO:0016740">
    <property type="term" value="F:transferase activity"/>
    <property type="evidence" value="ECO:0007669"/>
    <property type="project" value="UniProtKB-KW"/>
</dbReference>
<dbReference type="GeneID" id="74944853"/>
<dbReference type="PANTHER" id="PTHR48228">
    <property type="entry name" value="SUCCINYL-COA--D-CITRAMALATE COA-TRANSFERASE"/>
    <property type="match status" value="1"/>
</dbReference>
<dbReference type="EMBL" id="CP104003">
    <property type="protein sequence ID" value="UWM54485.1"/>
    <property type="molecule type" value="Genomic_DNA"/>
</dbReference>
<accession>A0A9E7R2C5</accession>
<dbReference type="Proteomes" id="UP001057580">
    <property type="component" value="Chromosome"/>
</dbReference>
<evidence type="ECO:0000313" key="2">
    <source>
        <dbReference type="EMBL" id="UWM54485.1"/>
    </source>
</evidence>
<sequence>MPDRPLSDLTVIDCSTLIAGPMAATFMADFGAEVIKVEHPAVGDSIRNFGREGQALSWKWLGRNKRSVGLDLSDPDGAETFKNLVADADVVIEGFRPGTMERWGLGWETLREVNPGLVFVRTSGFGQTGRYRERPGFGTLAEAMSGFAEVTGFPDKPPTLPSLGLADAIAACYSTWAATFALYHRDVNGGEGQVVDTSLVEPLFSIMGRLTVDYSVNGTVKTRTGNRSAYSAPRNTYETKDGRWVAISGSAESVAKRILRAVGGEELAEDPRFATASKRLDHGDELDAIIADWMAERDREEILRVFEEHEAAIGPVYDTADIFDDDYFWERGALERVDDDEHPDLVMPGVVPHLSATPGRIDHAGRDLGADTMAVLTERAGLSEADVHELEARGVVRLG</sequence>
<dbReference type="Pfam" id="PF02515">
    <property type="entry name" value="CoA_transf_3"/>
    <property type="match status" value="1"/>
</dbReference>
<organism evidence="2 3">
    <name type="scientific">Salinirubellus salinus</name>
    <dbReference type="NCBI Taxonomy" id="1364945"/>
    <lineage>
        <taxon>Archaea</taxon>
        <taxon>Methanobacteriati</taxon>
        <taxon>Methanobacteriota</taxon>
        <taxon>Stenosarchaea group</taxon>
        <taxon>Halobacteria</taxon>
        <taxon>Halobacteriales</taxon>
        <taxon>Natronomonadaceae</taxon>
        <taxon>Salinirubellus</taxon>
    </lineage>
</organism>
<dbReference type="SUPFAM" id="SSF89796">
    <property type="entry name" value="CoA-transferase family III (CaiB/BaiF)"/>
    <property type="match status" value="1"/>
</dbReference>
<protein>
    <submittedName>
        <fullName evidence="2">CoA transferase</fullName>
    </submittedName>
</protein>
<proteinExistence type="predicted"/>
<evidence type="ECO:0000313" key="3">
    <source>
        <dbReference type="Proteomes" id="UP001057580"/>
    </source>
</evidence>
<dbReference type="InterPro" id="IPR003673">
    <property type="entry name" value="CoA-Trfase_fam_III"/>
</dbReference>
<dbReference type="Gene3D" id="3.30.1540.10">
    <property type="entry name" value="formyl-coa transferase, domain 3"/>
    <property type="match status" value="1"/>
</dbReference>
<dbReference type="Gene3D" id="3.40.50.10540">
    <property type="entry name" value="Crotonobetainyl-coa:carnitine coa-transferase, domain 1"/>
    <property type="match status" value="1"/>
</dbReference>
<name>A0A9E7R2C5_9EURY</name>
<keyword evidence="1 2" id="KW-0808">Transferase</keyword>
<dbReference type="InterPro" id="IPR023606">
    <property type="entry name" value="CoA-Trfase_III_dom_1_sf"/>
</dbReference>
<dbReference type="InterPro" id="IPR044855">
    <property type="entry name" value="CoA-Trfase_III_dom3_sf"/>
</dbReference>
<dbReference type="InterPro" id="IPR050509">
    <property type="entry name" value="CoA-transferase_III"/>
</dbReference>
<dbReference type="AlphaFoldDB" id="A0A9E7R2C5"/>
<dbReference type="RefSeq" id="WP_260593505.1">
    <property type="nucleotide sequence ID" value="NZ_CP104003.1"/>
</dbReference>